<dbReference type="InterPro" id="IPR011990">
    <property type="entry name" value="TPR-like_helical_dom_sf"/>
</dbReference>
<dbReference type="PANTHER" id="PTHR47447:SF17">
    <property type="entry name" value="OS12G0638900 PROTEIN"/>
    <property type="match status" value="1"/>
</dbReference>
<dbReference type="OrthoDB" id="433569at2759"/>
<reference evidence="2 3" key="1">
    <citation type="submission" date="2016-02" db="EMBL/GenBank/DDBJ databases">
        <title>Genome analysis of coral dinoflagellate symbionts highlights evolutionary adaptations to a symbiotic lifestyle.</title>
        <authorList>
            <person name="Aranda M."/>
            <person name="Li Y."/>
            <person name="Liew Y.J."/>
            <person name="Baumgarten S."/>
            <person name="Simakov O."/>
            <person name="Wilson M."/>
            <person name="Piel J."/>
            <person name="Ashoor H."/>
            <person name="Bougouffa S."/>
            <person name="Bajic V.B."/>
            <person name="Ryu T."/>
            <person name="Ravasi T."/>
            <person name="Bayer T."/>
            <person name="Micklem G."/>
            <person name="Kim H."/>
            <person name="Bhak J."/>
            <person name="Lajeunesse T.C."/>
            <person name="Voolstra C.R."/>
        </authorList>
    </citation>
    <scope>NUCLEOTIDE SEQUENCE [LARGE SCALE GENOMIC DNA]</scope>
    <source>
        <strain evidence="2 3">CCMP2467</strain>
    </source>
</reference>
<dbReference type="Proteomes" id="UP000186817">
    <property type="component" value="Unassembled WGS sequence"/>
</dbReference>
<protein>
    <submittedName>
        <fullName evidence="2">Pentatricopeptide repeat-containing protein, chloroplastic</fullName>
    </submittedName>
</protein>
<sequence length="667" mass="71632">MAPCAWMWKTQGPSLTWILQRIDGMDNGDRKQCASWRRASRLSLEAYCSNVNIAAASRSSAWRLALAALRDAAKPDLVSFNSAVAACARATKWPQALRLLGNLKAAALHADQRTWTPLLPVLPWTRALQVFGDLEERSLLDPPLLAAALASSARAHAWAATLQLLNQLRARDEGGRGFGFAVGLSAAIRSLAKASLWPVSLGLVQESRDTGRLQHDVVLLSTCLLACRAGALWQLGLCLLQAADGAELPTAAAHNSAISACAEKSQWQAALQLLADAERLGILDVTTCNASITACDRGHAWQHAIQVLEVAKEQRVRTDAFSSAAAVSSCASATQWSLALGLVAKEPPGPFALSALVAACGAARRWEHGLAIWQGWPARKDLDHTCQNAALHLFAPLGRWVAALQVLDAMGTLGTTGTLSLEACQTSCEVAGVWPPIPRLRAQAAAKEAMLSRSGANDIEAVAESTIRLRLERLGSCLGKYFSGGRQSTPRACWCELGVQGRGSIAGGALCIKKGVLFPKTTSVSALLLMSRHEESMRCRGGGRPACTADAAGWRCGPTLIHECICFGWHIAATMLRRHVLVVFGWLIQLDLCSEEDSEEVYWNASLLKGARYGFRGDVRCYHPHTFDGTTAGATTGEKMLKRTSWLLRDVCCSFGRNGPCWSGGAW</sequence>
<dbReference type="PANTHER" id="PTHR47447">
    <property type="entry name" value="OS03G0856100 PROTEIN"/>
    <property type="match status" value="1"/>
</dbReference>
<gene>
    <name evidence="2" type="ORF">AK812_SmicGene29345</name>
</gene>
<organism evidence="2 3">
    <name type="scientific">Symbiodinium microadriaticum</name>
    <name type="common">Dinoflagellate</name>
    <name type="synonym">Zooxanthella microadriatica</name>
    <dbReference type="NCBI Taxonomy" id="2951"/>
    <lineage>
        <taxon>Eukaryota</taxon>
        <taxon>Sar</taxon>
        <taxon>Alveolata</taxon>
        <taxon>Dinophyceae</taxon>
        <taxon>Suessiales</taxon>
        <taxon>Symbiodiniaceae</taxon>
        <taxon>Symbiodinium</taxon>
    </lineage>
</organism>
<keyword evidence="3" id="KW-1185">Reference proteome</keyword>
<evidence type="ECO:0000313" key="2">
    <source>
        <dbReference type="EMBL" id="OLP89208.1"/>
    </source>
</evidence>
<evidence type="ECO:0000256" key="1">
    <source>
        <dbReference type="ARBA" id="ARBA00022737"/>
    </source>
</evidence>
<comment type="caution">
    <text evidence="2">The sequence shown here is derived from an EMBL/GenBank/DDBJ whole genome shotgun (WGS) entry which is preliminary data.</text>
</comment>
<evidence type="ECO:0000313" key="3">
    <source>
        <dbReference type="Proteomes" id="UP000186817"/>
    </source>
</evidence>
<name>A0A1Q9D216_SYMMI</name>
<accession>A0A1Q9D216</accession>
<dbReference type="Gene3D" id="1.25.40.10">
    <property type="entry name" value="Tetratricopeptide repeat domain"/>
    <property type="match status" value="2"/>
</dbReference>
<dbReference type="EMBL" id="LSRX01000773">
    <property type="protein sequence ID" value="OLP89208.1"/>
    <property type="molecule type" value="Genomic_DNA"/>
</dbReference>
<keyword evidence="1" id="KW-0677">Repeat</keyword>
<dbReference type="AlphaFoldDB" id="A0A1Q9D216"/>
<proteinExistence type="predicted"/>